<dbReference type="AlphaFoldDB" id="A0A097QUM0"/>
<sequence length="201" mass="22132">MTFRTSFFPSGSSWDVGSSRTRWLGFIAITDAMASLCFSPPLRFGGNSSSRPLRPTTFRAHSTLPAISSRDRPRFSSANATSSSTVMLNSWLSGFWRTRPTIVESFETGVSVVLKVSPVRGSLTMTSPENCPRIEFGIIPFSVSARVDFPLPLGPRIPMNSPSFIVRLTPLRADLSEWTYLKETSRTSIIFSSPSGAGRQR</sequence>
<dbReference type="AntiFam" id="ANF00062">
    <property type="entry name" value="Shadow ORF (opposite ABC transporter protein)"/>
</dbReference>
<keyword evidence="2" id="KW-1185">Reference proteome</keyword>
<evidence type="ECO:0000313" key="1">
    <source>
        <dbReference type="EMBL" id="AIU70177.1"/>
    </source>
</evidence>
<name>A0A097QUM0_9EURY</name>
<evidence type="ECO:0000313" key="2">
    <source>
        <dbReference type="Proteomes" id="UP000029980"/>
    </source>
</evidence>
<gene>
    <name evidence="1" type="ORF">TEU_07435</name>
</gene>
<dbReference type="HOGENOM" id="CLU_1552991_0_0_2"/>
<dbReference type="EMBL" id="CP008887">
    <property type="protein sequence ID" value="AIU70177.1"/>
    <property type="molecule type" value="Genomic_DNA"/>
</dbReference>
<protein>
    <submittedName>
        <fullName evidence="1">Uncharacterized protein</fullName>
    </submittedName>
</protein>
<accession>A0A097QUM0</accession>
<dbReference type="KEGG" id="teu:TEU_07435"/>
<organism evidence="1 2">
    <name type="scientific">Thermococcus eurythermalis</name>
    <dbReference type="NCBI Taxonomy" id="1505907"/>
    <lineage>
        <taxon>Archaea</taxon>
        <taxon>Methanobacteriati</taxon>
        <taxon>Methanobacteriota</taxon>
        <taxon>Thermococci</taxon>
        <taxon>Thermococcales</taxon>
        <taxon>Thermococcaceae</taxon>
        <taxon>Thermococcus</taxon>
    </lineage>
</organism>
<reference evidence="1 2" key="1">
    <citation type="journal article" date="2015" name="Int. J. Syst. Evol. Microbiol.">
        <title>Thermococcus eurythermalis sp. nov., a conditional piezophilic hyperthermophilic archaeon with a wide temperature range isolated from an oil-immersed chimney in the Guaymas Basin.</title>
        <authorList>
            <person name="Zhao W."/>
            <person name="Zeng X."/>
            <person name="Xiao X."/>
        </authorList>
    </citation>
    <scope>NUCLEOTIDE SEQUENCE [LARGE SCALE GENOMIC DNA]</scope>
    <source>
        <strain evidence="1 2">A501</strain>
    </source>
</reference>
<dbReference type="Proteomes" id="UP000029980">
    <property type="component" value="Chromosome"/>
</dbReference>
<proteinExistence type="predicted"/>